<sequence>MATERRTRVEHLVVDANAFIRNVNVFELGENIYTLPNVVSEIRDATTRQRLQVLPYELKFRIPATESIKAVTDFSKKTGDYRSLSSVDLSILGLTHFLEKEAVGSIKHLNTEPKSNRPLINPQRGPITLVGAIEVPTASSATGTAGDHVHKNRDERTSLPIVIDEDKDDTSETEENMDSHGIIKQMDNVCLTEREVGEDRLFGFDSNGEGSEDDENTEDENDVDSGWITPENIKQVKRTLGLGQVGAHQDEEMPQVACITADFAMQNVLIQMGLHCLSMDGICIRRARTYVLRCFACFKRTSDMTRIFCPACGNKGTLKKVAVELDENGELKMFINYKRPINQRGLRYQLPLFKSGKHSNNPILNEYQPRPQNKLPKKALKKISALDPDYAAQDSPFAKKDVQSRAAMLGVRQIGGLRPGLDRDPYMNRVRTGNKKRRNRH</sequence>
<dbReference type="InterPro" id="IPR036283">
    <property type="entry name" value="NOB1_Zf-like_sf"/>
</dbReference>
<dbReference type="Gene3D" id="3.40.50.1010">
    <property type="entry name" value="5'-nuclease"/>
    <property type="match status" value="1"/>
</dbReference>
<dbReference type="SUPFAM" id="SSF144206">
    <property type="entry name" value="NOB1 zinc finger-like"/>
    <property type="match status" value="1"/>
</dbReference>
<feature type="domain" description="Nin one binding (NOB1) Zn-ribbon-like" evidence="11">
    <location>
        <begin position="284"/>
        <end position="356"/>
    </location>
</feature>
<evidence type="ECO:0000256" key="10">
    <source>
        <dbReference type="SAM" id="MobiDB-lite"/>
    </source>
</evidence>
<dbReference type="InterPro" id="IPR017117">
    <property type="entry name" value="Nob1_euk"/>
</dbReference>
<dbReference type="GO" id="GO:0004521">
    <property type="term" value="F:RNA endonuclease activity"/>
    <property type="evidence" value="ECO:0007669"/>
    <property type="project" value="UniProtKB-UniRule"/>
</dbReference>
<dbReference type="Pfam" id="PF17146">
    <property type="entry name" value="PIN_6"/>
    <property type="match status" value="1"/>
</dbReference>
<dbReference type="KEGG" id="vde:111245926"/>
<keyword evidence="14" id="KW-1185">Reference proteome</keyword>
<evidence type="ECO:0000256" key="8">
    <source>
        <dbReference type="PIRNR" id="PIRNR037125"/>
    </source>
</evidence>
<feature type="binding site" evidence="9">
    <location>
        <position position="312"/>
    </location>
    <ligand>
        <name>Zn(2+)</name>
        <dbReference type="ChEBI" id="CHEBI:29105"/>
    </ligand>
</feature>
<evidence type="ECO:0000256" key="7">
    <source>
        <dbReference type="ARBA" id="ARBA00023242"/>
    </source>
</evidence>
<keyword evidence="7 8" id="KW-0539">Nucleus</keyword>
<dbReference type="AlphaFoldDB" id="A0A7M7JDX4"/>
<comment type="similarity">
    <text evidence="2 8">Belongs to the NOB1 family.</text>
</comment>
<dbReference type="FunCoup" id="A0A7M7JDX4">
    <property type="interactions" value="1129"/>
</dbReference>
<keyword evidence="3" id="KW-0540">Nuclease</keyword>
<feature type="compositionally biased region" description="Acidic residues" evidence="10">
    <location>
        <begin position="210"/>
        <end position="223"/>
    </location>
</feature>
<protein>
    <recommendedName>
        <fullName evidence="8">RNA-binding protein NOB1</fullName>
    </recommendedName>
</protein>
<dbReference type="GO" id="GO:0046872">
    <property type="term" value="F:metal ion binding"/>
    <property type="evidence" value="ECO:0007669"/>
    <property type="project" value="UniProtKB-UniRule"/>
</dbReference>
<reference evidence="13" key="1">
    <citation type="submission" date="2021-01" db="UniProtKB">
        <authorList>
            <consortium name="EnsemblMetazoa"/>
        </authorList>
    </citation>
    <scope>IDENTIFICATION</scope>
</reference>
<comment type="function">
    <text evidence="8">May play a role in mRNA degradation.</text>
</comment>
<dbReference type="GO" id="GO:0030688">
    <property type="term" value="C:preribosome, small subunit precursor"/>
    <property type="evidence" value="ECO:0007669"/>
    <property type="project" value="TreeGrafter"/>
</dbReference>
<dbReference type="OrthoDB" id="446759at2759"/>
<evidence type="ECO:0000259" key="12">
    <source>
        <dbReference type="Pfam" id="PF17146"/>
    </source>
</evidence>
<feature type="region of interest" description="Disordered" evidence="10">
    <location>
        <begin position="416"/>
        <end position="441"/>
    </location>
</feature>
<dbReference type="EnsemblMetazoa" id="XM_022794939">
    <property type="protein sequence ID" value="XP_022650674"/>
    <property type="gene ID" value="LOC111245926"/>
</dbReference>
<evidence type="ECO:0000256" key="3">
    <source>
        <dbReference type="ARBA" id="ARBA00022722"/>
    </source>
</evidence>
<accession>A0A7M7JDX4</accession>
<evidence type="ECO:0000256" key="6">
    <source>
        <dbReference type="ARBA" id="ARBA00022833"/>
    </source>
</evidence>
<evidence type="ECO:0000313" key="14">
    <source>
        <dbReference type="Proteomes" id="UP000594260"/>
    </source>
</evidence>
<evidence type="ECO:0000256" key="1">
    <source>
        <dbReference type="ARBA" id="ARBA00004123"/>
    </source>
</evidence>
<dbReference type="InterPro" id="IPR033411">
    <property type="entry name" value="Ribonuclease_PIN"/>
</dbReference>
<organism evidence="13 14">
    <name type="scientific">Varroa destructor</name>
    <name type="common">Honeybee mite</name>
    <dbReference type="NCBI Taxonomy" id="109461"/>
    <lineage>
        <taxon>Eukaryota</taxon>
        <taxon>Metazoa</taxon>
        <taxon>Ecdysozoa</taxon>
        <taxon>Arthropoda</taxon>
        <taxon>Chelicerata</taxon>
        <taxon>Arachnida</taxon>
        <taxon>Acari</taxon>
        <taxon>Parasitiformes</taxon>
        <taxon>Mesostigmata</taxon>
        <taxon>Gamasina</taxon>
        <taxon>Dermanyssoidea</taxon>
        <taxon>Varroidae</taxon>
        <taxon>Varroa</taxon>
    </lineage>
</organism>
<dbReference type="GO" id="GO:0005737">
    <property type="term" value="C:cytoplasm"/>
    <property type="evidence" value="ECO:0007669"/>
    <property type="project" value="UniProtKB-ARBA"/>
</dbReference>
<dbReference type="PANTHER" id="PTHR12814">
    <property type="entry name" value="RNA-BINDING PROTEIN NOB1"/>
    <property type="match status" value="1"/>
</dbReference>
<evidence type="ECO:0000256" key="4">
    <source>
        <dbReference type="ARBA" id="ARBA00022723"/>
    </source>
</evidence>
<dbReference type="PIRSF" id="PIRSF037125">
    <property type="entry name" value="D-site_20S_pre-rRNA_nuclease"/>
    <property type="match status" value="1"/>
</dbReference>
<dbReference type="Gene3D" id="6.20.210.10">
    <property type="entry name" value="Nin one binding (NOB1), Zn-ribbon-like"/>
    <property type="match status" value="1"/>
</dbReference>
<dbReference type="Pfam" id="PF08772">
    <property type="entry name" value="Zn_ribbon_NOB1"/>
    <property type="match status" value="1"/>
</dbReference>
<feature type="compositionally biased region" description="Basic residues" evidence="10">
    <location>
        <begin position="432"/>
        <end position="441"/>
    </location>
</feature>
<evidence type="ECO:0000256" key="5">
    <source>
        <dbReference type="ARBA" id="ARBA00022801"/>
    </source>
</evidence>
<evidence type="ECO:0000313" key="13">
    <source>
        <dbReference type="EnsemblMetazoa" id="XP_022650674"/>
    </source>
</evidence>
<dbReference type="InterPro" id="IPR039907">
    <property type="entry name" value="NOB1"/>
</dbReference>
<feature type="binding site" evidence="9">
    <location>
        <position position="297"/>
    </location>
    <ligand>
        <name>Zn(2+)</name>
        <dbReference type="ChEBI" id="CHEBI:29105"/>
    </ligand>
</feature>
<keyword evidence="6 8" id="KW-0862">Zinc</keyword>
<keyword evidence="5" id="KW-0378">Hydrolase</keyword>
<name>A0A7M7JDX4_VARDE</name>
<dbReference type="GO" id="GO:0030490">
    <property type="term" value="P:maturation of SSU-rRNA"/>
    <property type="evidence" value="ECO:0007669"/>
    <property type="project" value="TreeGrafter"/>
</dbReference>
<comment type="subcellular location">
    <subcellularLocation>
        <location evidence="1 8">Nucleus</location>
    </subcellularLocation>
</comment>
<dbReference type="CDD" id="cd09876">
    <property type="entry name" value="PIN_Nob1-like"/>
    <property type="match status" value="1"/>
</dbReference>
<dbReference type="PANTHER" id="PTHR12814:SF2">
    <property type="entry name" value="RNA-BINDING PROTEIN NOB1"/>
    <property type="match status" value="1"/>
</dbReference>
<feature type="binding site" evidence="9">
    <location>
        <position position="294"/>
    </location>
    <ligand>
        <name>Zn(2+)</name>
        <dbReference type="ChEBI" id="CHEBI:29105"/>
    </ligand>
</feature>
<dbReference type="GO" id="GO:0016787">
    <property type="term" value="F:hydrolase activity"/>
    <property type="evidence" value="ECO:0007669"/>
    <property type="project" value="UniProtKB-KW"/>
</dbReference>
<feature type="binding site" evidence="9">
    <location>
        <position position="309"/>
    </location>
    <ligand>
        <name>Zn(2+)</name>
        <dbReference type="ChEBI" id="CHEBI:29105"/>
    </ligand>
</feature>
<dbReference type="OMA" id="GYELECE"/>
<dbReference type="FunFam" id="3.40.50.1010:FF:000020">
    <property type="entry name" value="20S-pre-rRNA D-site endonuclease NOB1"/>
    <property type="match status" value="1"/>
</dbReference>
<feature type="region of interest" description="Disordered" evidence="10">
    <location>
        <begin position="201"/>
        <end position="226"/>
    </location>
</feature>
<dbReference type="Proteomes" id="UP000594260">
    <property type="component" value="Unplaced"/>
</dbReference>
<evidence type="ECO:0000256" key="9">
    <source>
        <dbReference type="PIRSR" id="PIRSR037125-1"/>
    </source>
</evidence>
<dbReference type="GeneID" id="111245926"/>
<proteinExistence type="inferred from homology"/>
<dbReference type="GO" id="GO:0031981">
    <property type="term" value="C:nuclear lumen"/>
    <property type="evidence" value="ECO:0007669"/>
    <property type="project" value="UniProtKB-ARBA"/>
</dbReference>
<feature type="domain" description="Ribonuclease PIN" evidence="12">
    <location>
        <begin position="12"/>
        <end position="96"/>
    </location>
</feature>
<keyword evidence="4 8" id="KW-0479">Metal-binding</keyword>
<dbReference type="InterPro" id="IPR014881">
    <property type="entry name" value="NOB1_Zn-bd"/>
</dbReference>
<dbReference type="InParanoid" id="A0A7M7JDX4"/>
<evidence type="ECO:0000256" key="2">
    <source>
        <dbReference type="ARBA" id="ARBA00005858"/>
    </source>
</evidence>
<evidence type="ECO:0000259" key="11">
    <source>
        <dbReference type="Pfam" id="PF08772"/>
    </source>
</evidence>
<dbReference type="RefSeq" id="XP_022650674.1">
    <property type="nucleotide sequence ID" value="XM_022794939.1"/>
</dbReference>